<evidence type="ECO:0000256" key="5">
    <source>
        <dbReference type="ARBA" id="ARBA00022692"/>
    </source>
</evidence>
<dbReference type="EMBL" id="CADILJ010000014">
    <property type="protein sequence ID" value="CAB3946777.1"/>
    <property type="molecule type" value="Genomic_DNA"/>
</dbReference>
<evidence type="ECO:0000259" key="14">
    <source>
        <dbReference type="Pfam" id="PF00593"/>
    </source>
</evidence>
<dbReference type="InterPro" id="IPR039426">
    <property type="entry name" value="TonB-dep_rcpt-like"/>
</dbReference>
<dbReference type="InterPro" id="IPR036942">
    <property type="entry name" value="Beta-barrel_TonB_sf"/>
</dbReference>
<dbReference type="Gene3D" id="2.40.170.20">
    <property type="entry name" value="TonB-dependent receptor, beta-barrel domain"/>
    <property type="match status" value="1"/>
</dbReference>
<feature type="domain" description="TonB-dependent receptor-like beta-barrel" evidence="14">
    <location>
        <begin position="276"/>
        <end position="682"/>
    </location>
</feature>
<dbReference type="RefSeq" id="WP_080977383.1">
    <property type="nucleotide sequence ID" value="NZ_CADILJ010000014.1"/>
</dbReference>
<dbReference type="Proteomes" id="UP000494161">
    <property type="component" value="Unassembled WGS sequence"/>
</dbReference>
<sequence>MRSMSRNKARRARAARHWPLWLAVAAGPALAGDARDAKDAATLPAVTVSGEREAASAQQPTLGKLPLSVRETPQSISVIGPEQMRQQNLQTLDDVMRHATGITVQPHSRLTTAYYSRGFKIDSFEQDGVPTMMGNVAATPEDVAVFERVEILRGANGLLHGAGNPAATINLVRKRPQRETTFGGELSAGSWDRYRAMADLGGPLNDSGSVRGRVVGVLEDRGFFYQAANQKTGLFYGVGEVDLGPGTVLSAGLQYQRVRSNPPPSMGGVPRYKDGSPLGLKRSTNLESIDSHSNWNTTRLFADLEHRFGPGWTAKLSFNHLKSDSEMKYLTGMGGVDPKTGTGTTLYGQGIRYDNSQTSFDAYVSGPIELFGRRHELLVGANSLRTTWENSNAVALGTVHGTPIDVFNWNPHDVPSYDVGPYKSDGRNPEREQGIYGMGRFSLADPVTLVLGGRFDWSHLASPTAEKRVNAKFTPYGGLIVDLNRQWSLYGSYAQVFKPQSDKDRDGKMLDPMTGTNYEVGVKGELAEALNVSLALFQIDQKDRAQVAPSPVPCRGRNCPSIPGGKVRSRGFEIEAAGNITPYWNLAAGYTFNTTRYLTDTRSAGLALASFTPRHIFRLWTEYALPGLARRLSVGGGMQVQSGFYNVAGPITLRQGGYALADMRVAYRVDKHVTVALNANNLFDRVYYQRLNDANWTNYYGEPRNFMLTVRAEY</sequence>
<keyword evidence="4 10" id="KW-1134">Transmembrane beta strand</keyword>
<evidence type="ECO:0000256" key="6">
    <source>
        <dbReference type="ARBA" id="ARBA00023077"/>
    </source>
</evidence>
<keyword evidence="13" id="KW-0732">Signal</keyword>
<dbReference type="PANTHER" id="PTHR32552:SF74">
    <property type="entry name" value="HYDROXAMATE SIDEROPHORE RECEPTOR FHUE"/>
    <property type="match status" value="1"/>
</dbReference>
<keyword evidence="6 11" id="KW-0798">TonB box</keyword>
<dbReference type="Pfam" id="PF00593">
    <property type="entry name" value="TonB_dep_Rec_b-barrel"/>
    <property type="match status" value="1"/>
</dbReference>
<evidence type="ECO:0000313" key="16">
    <source>
        <dbReference type="EMBL" id="CAB3946777.1"/>
    </source>
</evidence>
<evidence type="ECO:0000256" key="1">
    <source>
        <dbReference type="ARBA" id="ARBA00004571"/>
    </source>
</evidence>
<dbReference type="PROSITE" id="PS52016">
    <property type="entry name" value="TONB_DEPENDENT_REC_3"/>
    <property type="match status" value="1"/>
</dbReference>
<dbReference type="InterPro" id="IPR012910">
    <property type="entry name" value="Plug_dom"/>
</dbReference>
<dbReference type="InterPro" id="IPR037066">
    <property type="entry name" value="Plug_dom_sf"/>
</dbReference>
<organism evidence="16 17">
    <name type="scientific">Achromobacter ruhlandii</name>
    <dbReference type="NCBI Taxonomy" id="72557"/>
    <lineage>
        <taxon>Bacteria</taxon>
        <taxon>Pseudomonadati</taxon>
        <taxon>Pseudomonadota</taxon>
        <taxon>Betaproteobacteria</taxon>
        <taxon>Burkholderiales</taxon>
        <taxon>Alcaligenaceae</taxon>
        <taxon>Achromobacter</taxon>
    </lineage>
</organism>
<evidence type="ECO:0000256" key="13">
    <source>
        <dbReference type="SAM" id="SignalP"/>
    </source>
</evidence>
<feature type="signal peptide" evidence="13">
    <location>
        <begin position="1"/>
        <end position="31"/>
    </location>
</feature>
<protein>
    <submittedName>
        <fullName evidence="16">Fe(3+)-pyochelin receptor</fullName>
    </submittedName>
</protein>
<dbReference type="SUPFAM" id="SSF56935">
    <property type="entry name" value="Porins"/>
    <property type="match status" value="1"/>
</dbReference>
<feature type="chain" id="PRO_5045743798" evidence="13">
    <location>
        <begin position="32"/>
        <end position="714"/>
    </location>
</feature>
<feature type="domain" description="TonB-dependent receptor plug" evidence="15">
    <location>
        <begin position="69"/>
        <end position="167"/>
    </location>
</feature>
<comment type="similarity">
    <text evidence="2 10 11">Belongs to the TonB-dependent receptor family.</text>
</comment>
<keyword evidence="3 10" id="KW-0813">Transport</keyword>
<reference evidence="16 17" key="1">
    <citation type="submission" date="2020-04" db="EMBL/GenBank/DDBJ databases">
        <authorList>
            <person name="De Canck E."/>
        </authorList>
    </citation>
    <scope>NUCLEOTIDE SEQUENCE [LARGE SCALE GENOMIC DNA]</scope>
    <source>
        <strain evidence="16 17">LMG 7053</strain>
    </source>
</reference>
<dbReference type="Pfam" id="PF07715">
    <property type="entry name" value="Plug"/>
    <property type="match status" value="1"/>
</dbReference>
<keyword evidence="9 10" id="KW-0998">Cell outer membrane</keyword>
<comment type="subcellular location">
    <subcellularLocation>
        <location evidence="1 10">Cell outer membrane</location>
        <topology evidence="1 10">Multi-pass membrane protein</topology>
    </subcellularLocation>
</comment>
<dbReference type="NCBIfam" id="TIGR01783">
    <property type="entry name" value="TonB-siderophor"/>
    <property type="match status" value="1"/>
</dbReference>
<evidence type="ECO:0000313" key="17">
    <source>
        <dbReference type="Proteomes" id="UP000494161"/>
    </source>
</evidence>
<evidence type="ECO:0000256" key="7">
    <source>
        <dbReference type="ARBA" id="ARBA00023136"/>
    </source>
</evidence>
<dbReference type="InterPro" id="IPR000531">
    <property type="entry name" value="Beta-barrel_TonB"/>
</dbReference>
<keyword evidence="8 16" id="KW-0675">Receptor</keyword>
<proteinExistence type="inferred from homology"/>
<name>A0ABM8LT13_9BURK</name>
<keyword evidence="5 10" id="KW-0812">Transmembrane</keyword>
<accession>A0ABM8LT13</accession>
<dbReference type="CDD" id="cd01347">
    <property type="entry name" value="ligand_gated_channel"/>
    <property type="match status" value="1"/>
</dbReference>
<evidence type="ECO:0000256" key="8">
    <source>
        <dbReference type="ARBA" id="ARBA00023170"/>
    </source>
</evidence>
<dbReference type="InterPro" id="IPR010105">
    <property type="entry name" value="TonB_sidphr_rcpt"/>
</dbReference>
<evidence type="ECO:0000256" key="10">
    <source>
        <dbReference type="PROSITE-ProRule" id="PRU01360"/>
    </source>
</evidence>
<feature type="region of interest" description="Disordered" evidence="12">
    <location>
        <begin position="258"/>
        <end position="277"/>
    </location>
</feature>
<evidence type="ECO:0000256" key="2">
    <source>
        <dbReference type="ARBA" id="ARBA00009810"/>
    </source>
</evidence>
<evidence type="ECO:0000256" key="4">
    <source>
        <dbReference type="ARBA" id="ARBA00022452"/>
    </source>
</evidence>
<evidence type="ECO:0000259" key="15">
    <source>
        <dbReference type="Pfam" id="PF07715"/>
    </source>
</evidence>
<evidence type="ECO:0000256" key="12">
    <source>
        <dbReference type="SAM" id="MobiDB-lite"/>
    </source>
</evidence>
<dbReference type="Gene3D" id="2.170.130.10">
    <property type="entry name" value="TonB-dependent receptor, plug domain"/>
    <property type="match status" value="1"/>
</dbReference>
<evidence type="ECO:0000256" key="11">
    <source>
        <dbReference type="RuleBase" id="RU003357"/>
    </source>
</evidence>
<comment type="caution">
    <text evidence="16">The sequence shown here is derived from an EMBL/GenBank/DDBJ whole genome shotgun (WGS) entry which is preliminary data.</text>
</comment>
<evidence type="ECO:0000256" key="9">
    <source>
        <dbReference type="ARBA" id="ARBA00023237"/>
    </source>
</evidence>
<keyword evidence="17" id="KW-1185">Reference proteome</keyword>
<evidence type="ECO:0000256" key="3">
    <source>
        <dbReference type="ARBA" id="ARBA00022448"/>
    </source>
</evidence>
<dbReference type="GeneID" id="55559986"/>
<dbReference type="PANTHER" id="PTHR32552">
    <property type="entry name" value="FERRICHROME IRON RECEPTOR-RELATED"/>
    <property type="match status" value="1"/>
</dbReference>
<gene>
    <name evidence="16" type="primary">fptA_3</name>
    <name evidence="16" type="ORF">LMG7053_02219</name>
</gene>
<keyword evidence="7 10" id="KW-0472">Membrane</keyword>